<dbReference type="AlphaFoldDB" id="A0AAN7ZZ77"/>
<reference evidence="1" key="1">
    <citation type="submission" date="2023-08" db="EMBL/GenBank/DDBJ databases">
        <title>Black Yeasts Isolated from many extreme environments.</title>
        <authorList>
            <person name="Coleine C."/>
            <person name="Stajich J.E."/>
            <person name="Selbmann L."/>
        </authorList>
    </citation>
    <scope>NUCLEOTIDE SEQUENCE</scope>
    <source>
        <strain evidence="1">CCFEE 5810</strain>
    </source>
</reference>
<evidence type="ECO:0000313" key="2">
    <source>
        <dbReference type="Proteomes" id="UP001310594"/>
    </source>
</evidence>
<proteinExistence type="predicted"/>
<name>A0AAN7ZZ77_9PEZI</name>
<comment type="caution">
    <text evidence="1">The sequence shown here is derived from an EMBL/GenBank/DDBJ whole genome shotgun (WGS) entry which is preliminary data.</text>
</comment>
<accession>A0AAN7ZZ77</accession>
<dbReference type="EMBL" id="JAVRQU010000018">
    <property type="protein sequence ID" value="KAK5693166.1"/>
    <property type="molecule type" value="Genomic_DNA"/>
</dbReference>
<dbReference type="Proteomes" id="UP001310594">
    <property type="component" value="Unassembled WGS sequence"/>
</dbReference>
<dbReference type="PANTHER" id="PTHR33112:SF8">
    <property type="entry name" value="HETEROKARYON INCOMPATIBILITY DOMAIN-CONTAINING PROTEIN"/>
    <property type="match status" value="1"/>
</dbReference>
<protein>
    <submittedName>
        <fullName evidence="1">Uncharacterized protein</fullName>
    </submittedName>
</protein>
<gene>
    <name evidence="1" type="ORF">LTR97_010642</name>
</gene>
<sequence>MRVSGLAKQVATATGDTYYAGLWKDHMIEDLCWRTYPVTEERMQVPQAHRYGRRLCTITAQSSYRAPSWSWASLNGDIRFMPVEYSRLVAEVVAANVEPTSVVNPFGSAGSGWLKIKAPLLPIQRVPPDTKWEKTCALGFGTLHQMSTPHGLALGEVYFDLVENTSILDLPNQLSTLSIDTTHNTSEASSYFALFLDSAHCLILKRHTPSHLYERVGLGKFMRTQEQRAGTDLKTYSVGRETPLGPMTAAHARTQVAII</sequence>
<dbReference type="PANTHER" id="PTHR33112">
    <property type="entry name" value="DOMAIN PROTEIN, PUTATIVE-RELATED"/>
    <property type="match status" value="1"/>
</dbReference>
<organism evidence="1 2">
    <name type="scientific">Elasticomyces elasticus</name>
    <dbReference type="NCBI Taxonomy" id="574655"/>
    <lineage>
        <taxon>Eukaryota</taxon>
        <taxon>Fungi</taxon>
        <taxon>Dikarya</taxon>
        <taxon>Ascomycota</taxon>
        <taxon>Pezizomycotina</taxon>
        <taxon>Dothideomycetes</taxon>
        <taxon>Dothideomycetidae</taxon>
        <taxon>Mycosphaerellales</taxon>
        <taxon>Teratosphaeriaceae</taxon>
        <taxon>Elasticomyces</taxon>
    </lineage>
</organism>
<evidence type="ECO:0000313" key="1">
    <source>
        <dbReference type="EMBL" id="KAK5693166.1"/>
    </source>
</evidence>